<dbReference type="Proteomes" id="UP001381693">
    <property type="component" value="Unassembled WGS sequence"/>
</dbReference>
<feature type="region of interest" description="Disordered" evidence="1">
    <location>
        <begin position="434"/>
        <end position="489"/>
    </location>
</feature>
<sequence>MTEVVDKTLIERLILERSERLELEINQKARADAWKFYYRVRVDHVIRPFAVCKVCYRVLHCDSRSGTASLLRHPCNPLSERSPVNRAVKLSAKLNLPVDATLKGDLKNDNYFHENHIKEEFTFKSEPVGTDGGGSARSSPVSLTTSTSRASPTSTGSPPTAAQPTTTAAAFGGSRKRKTGAPPASFPLDFRLLPLPQLVAAAAAHPFNLASLANATALFADPQRLQHLQQQLHHSHLEHLHRQQQQQQQLQRDREKEEQDAKKARLEEITIRDDTAEAASPREASSSCWSNDAVKKESADTSDSAVPEDLRGSASPNRRTWHNRGGQDEGPGRESPVGGLTKEVVQQLVNRGSSRVTLTEKDSGGSHYISDVWVRFSVVCVDGMQRPFAACKNCLKVVTYTKYSGTGGLLRHRCSASDAVARPSGDGVVLPTDVDPRLGDSPPPTVYAHSPAHAVHPISPQGSPLSLSIRRNSEEGRPPPPPEEPPLAPTAAMSGVARALLRYMCHDLVPASSLDSTAFQRLVWTVLNLGAAHGTFREEEPLPSARQLLNTFLTPMAGDSRSVIARSVLDQTNLCLSIHRDSELGLFTGAIHFINPKFELRSYALGAHRIVEPETEDETVKSLLAEFFSDVWVPAAMRDKHVTVVSDSGTPSESGVVGVRCVWHATEAVLEALSEEQSYRQICDDVAAVLSFLADSGVAGVTSCGLQPHEVKRWDALLHALTFITAHHDELCVVMAGCEAGATLLGERRSYQEVAELLTGFRKCLLTVRDPLRPTLNQAVLCRAKLLQLCATPAVSPTLKHLKQHLTSKLTEALALTPLHHVASFLDPRCKSLKVLTDTEKSEVHRHVLEMMKSVAITEANSGVLNLKTTRTSNSSSSNYHSSNGHPTDAVSTSNDAHPFREYMDNPAPDTSVSDSEEIMAYVNMKEFAKRGGS</sequence>
<evidence type="ECO:0008006" key="4">
    <source>
        <dbReference type="Google" id="ProtNLM"/>
    </source>
</evidence>
<feature type="region of interest" description="Disordered" evidence="1">
    <location>
        <begin position="230"/>
        <end position="339"/>
    </location>
</feature>
<feature type="compositionally biased region" description="Low complexity" evidence="1">
    <location>
        <begin position="142"/>
        <end position="170"/>
    </location>
</feature>
<dbReference type="AlphaFoldDB" id="A0AAN9A7L8"/>
<evidence type="ECO:0000256" key="1">
    <source>
        <dbReference type="SAM" id="MobiDB-lite"/>
    </source>
</evidence>
<proteinExistence type="predicted"/>
<protein>
    <recommendedName>
        <fullName evidence="4">BED-type domain-containing protein</fullName>
    </recommendedName>
</protein>
<evidence type="ECO:0000313" key="3">
    <source>
        <dbReference type="Proteomes" id="UP001381693"/>
    </source>
</evidence>
<dbReference type="SUPFAM" id="SSF140996">
    <property type="entry name" value="Hermes dimerisation domain"/>
    <property type="match status" value="1"/>
</dbReference>
<name>A0AAN9A7L8_HALRR</name>
<feature type="region of interest" description="Disordered" evidence="1">
    <location>
        <begin position="123"/>
        <end position="182"/>
    </location>
</feature>
<dbReference type="SMART" id="SM00614">
    <property type="entry name" value="ZnF_BED"/>
    <property type="match status" value="2"/>
</dbReference>
<keyword evidence="3" id="KW-1185">Reference proteome</keyword>
<organism evidence="2 3">
    <name type="scientific">Halocaridina rubra</name>
    <name type="common">Hawaiian red shrimp</name>
    <dbReference type="NCBI Taxonomy" id="373956"/>
    <lineage>
        <taxon>Eukaryota</taxon>
        <taxon>Metazoa</taxon>
        <taxon>Ecdysozoa</taxon>
        <taxon>Arthropoda</taxon>
        <taxon>Crustacea</taxon>
        <taxon>Multicrustacea</taxon>
        <taxon>Malacostraca</taxon>
        <taxon>Eumalacostraca</taxon>
        <taxon>Eucarida</taxon>
        <taxon>Decapoda</taxon>
        <taxon>Pleocyemata</taxon>
        <taxon>Caridea</taxon>
        <taxon>Atyoidea</taxon>
        <taxon>Atyidae</taxon>
        <taxon>Halocaridina</taxon>
    </lineage>
</organism>
<comment type="caution">
    <text evidence="2">The sequence shown here is derived from an EMBL/GenBank/DDBJ whole genome shotgun (WGS) entry which is preliminary data.</text>
</comment>
<accession>A0AAN9A7L8</accession>
<feature type="compositionally biased region" description="Polar residues" evidence="1">
    <location>
        <begin position="460"/>
        <end position="470"/>
    </location>
</feature>
<feature type="region of interest" description="Disordered" evidence="1">
    <location>
        <begin position="869"/>
        <end position="915"/>
    </location>
</feature>
<feature type="compositionally biased region" description="Basic and acidic residues" evidence="1">
    <location>
        <begin position="251"/>
        <end position="275"/>
    </location>
</feature>
<evidence type="ECO:0000313" key="2">
    <source>
        <dbReference type="EMBL" id="KAK7075205.1"/>
    </source>
</evidence>
<gene>
    <name evidence="2" type="ORF">SK128_009147</name>
</gene>
<dbReference type="Gene3D" id="1.10.10.1070">
    <property type="entry name" value="Zinc finger, BED domain-containing"/>
    <property type="match status" value="1"/>
</dbReference>
<dbReference type="SUPFAM" id="SSF53098">
    <property type="entry name" value="Ribonuclease H-like"/>
    <property type="match status" value="1"/>
</dbReference>
<feature type="compositionally biased region" description="Low complexity" evidence="1">
    <location>
        <begin position="277"/>
        <end position="287"/>
    </location>
</feature>
<feature type="compositionally biased region" description="Low complexity" evidence="1">
    <location>
        <begin position="873"/>
        <end position="884"/>
    </location>
</feature>
<dbReference type="InterPro" id="IPR012337">
    <property type="entry name" value="RNaseH-like_sf"/>
</dbReference>
<dbReference type="EMBL" id="JAXCGZ010011346">
    <property type="protein sequence ID" value="KAK7075205.1"/>
    <property type="molecule type" value="Genomic_DNA"/>
</dbReference>
<feature type="compositionally biased region" description="Pro residues" evidence="1">
    <location>
        <begin position="478"/>
        <end position="488"/>
    </location>
</feature>
<reference evidence="2 3" key="1">
    <citation type="submission" date="2023-11" db="EMBL/GenBank/DDBJ databases">
        <title>Halocaridina rubra genome assembly.</title>
        <authorList>
            <person name="Smith C."/>
        </authorList>
    </citation>
    <scope>NUCLEOTIDE SEQUENCE [LARGE SCALE GENOMIC DNA]</scope>
    <source>
        <strain evidence="2">EP-1</strain>
        <tissue evidence="2">Whole</tissue>
    </source>
</reference>